<keyword evidence="2" id="KW-1185">Reference proteome</keyword>
<organism evidence="1 2">
    <name type="scientific">Castilleja foliolosa</name>
    <dbReference type="NCBI Taxonomy" id="1961234"/>
    <lineage>
        <taxon>Eukaryota</taxon>
        <taxon>Viridiplantae</taxon>
        <taxon>Streptophyta</taxon>
        <taxon>Embryophyta</taxon>
        <taxon>Tracheophyta</taxon>
        <taxon>Spermatophyta</taxon>
        <taxon>Magnoliopsida</taxon>
        <taxon>eudicotyledons</taxon>
        <taxon>Gunneridae</taxon>
        <taxon>Pentapetalae</taxon>
        <taxon>asterids</taxon>
        <taxon>lamiids</taxon>
        <taxon>Lamiales</taxon>
        <taxon>Orobanchaceae</taxon>
        <taxon>Pedicularideae</taxon>
        <taxon>Castillejinae</taxon>
        <taxon>Castilleja</taxon>
    </lineage>
</organism>
<name>A0ABD3BKK7_9LAMI</name>
<comment type="caution">
    <text evidence="1">The sequence shown here is derived from an EMBL/GenBank/DDBJ whole genome shotgun (WGS) entry which is preliminary data.</text>
</comment>
<dbReference type="EMBL" id="JAVIJP010000081">
    <property type="protein sequence ID" value="KAL3617978.1"/>
    <property type="molecule type" value="Genomic_DNA"/>
</dbReference>
<dbReference type="Proteomes" id="UP001632038">
    <property type="component" value="Unassembled WGS sequence"/>
</dbReference>
<reference evidence="2" key="1">
    <citation type="journal article" date="2024" name="IScience">
        <title>Strigolactones Initiate the Formation of Haustorium-like Structures in Castilleja.</title>
        <authorList>
            <person name="Buerger M."/>
            <person name="Peterson D."/>
            <person name="Chory J."/>
        </authorList>
    </citation>
    <scope>NUCLEOTIDE SEQUENCE [LARGE SCALE GENOMIC DNA]</scope>
</reference>
<dbReference type="AlphaFoldDB" id="A0ABD3BKK7"/>
<proteinExistence type="predicted"/>
<gene>
    <name evidence="1" type="ORF">CASFOL_038299</name>
</gene>
<evidence type="ECO:0000313" key="2">
    <source>
        <dbReference type="Proteomes" id="UP001632038"/>
    </source>
</evidence>
<evidence type="ECO:0000313" key="1">
    <source>
        <dbReference type="EMBL" id="KAL3617978.1"/>
    </source>
</evidence>
<sequence length="57" mass="6324">MGRIYTGCGYPVLQHRFLLPSNCEIVAGLAAIEFLVNHLTTNSQLHIPSIKINTFPN</sequence>
<protein>
    <submittedName>
        <fullName evidence="1">Uncharacterized protein</fullName>
    </submittedName>
</protein>
<accession>A0ABD3BKK7</accession>